<evidence type="ECO:0000259" key="1">
    <source>
        <dbReference type="PROSITE" id="PS50093"/>
    </source>
</evidence>
<feature type="domain" description="PKD" evidence="1">
    <location>
        <begin position="416"/>
        <end position="470"/>
    </location>
</feature>
<dbReference type="Gene3D" id="2.60.40.10">
    <property type="entry name" value="Immunoglobulins"/>
    <property type="match status" value="3"/>
</dbReference>
<proteinExistence type="predicted"/>
<dbReference type="InterPro" id="IPR026341">
    <property type="entry name" value="T9SS_type_B"/>
</dbReference>
<accession>A0A1H4D5J7</accession>
<dbReference type="InterPro" id="IPR013320">
    <property type="entry name" value="ConA-like_dom_sf"/>
</dbReference>
<dbReference type="SUPFAM" id="SSF49299">
    <property type="entry name" value="PKD domain"/>
    <property type="match status" value="3"/>
</dbReference>
<dbReference type="EMBL" id="FNRL01000012">
    <property type="protein sequence ID" value="SEA67719.1"/>
    <property type="molecule type" value="Genomic_DNA"/>
</dbReference>
<dbReference type="CDD" id="cd00146">
    <property type="entry name" value="PKD"/>
    <property type="match status" value="3"/>
</dbReference>
<dbReference type="InterPro" id="IPR056573">
    <property type="entry name" value="Lectin_L-type_dom"/>
</dbReference>
<dbReference type="InterPro" id="IPR000601">
    <property type="entry name" value="PKD_dom"/>
</dbReference>
<organism evidence="2 3">
    <name type="scientific">Chitinophaga terrae</name>
    <name type="common">ex Kim and Jung 2007</name>
    <dbReference type="NCBI Taxonomy" id="408074"/>
    <lineage>
        <taxon>Bacteria</taxon>
        <taxon>Pseudomonadati</taxon>
        <taxon>Bacteroidota</taxon>
        <taxon>Chitinophagia</taxon>
        <taxon>Chitinophagales</taxon>
        <taxon>Chitinophagaceae</taxon>
        <taxon>Chitinophaga</taxon>
    </lineage>
</organism>
<dbReference type="Pfam" id="PF13585">
    <property type="entry name" value="CHU_C"/>
    <property type="match status" value="1"/>
</dbReference>
<feature type="domain" description="PKD" evidence="1">
    <location>
        <begin position="335"/>
        <end position="380"/>
    </location>
</feature>
<name>A0A1H4D5J7_9BACT</name>
<dbReference type="SMART" id="SM00089">
    <property type="entry name" value="PKD"/>
    <property type="match status" value="3"/>
</dbReference>
<dbReference type="InterPro" id="IPR050258">
    <property type="entry name" value="Leguminous_Lectin"/>
</dbReference>
<protein>
    <submittedName>
        <fullName evidence="2">Gliding motility-associated C-terminal domain-containing protein</fullName>
    </submittedName>
</protein>
<dbReference type="CDD" id="cd01951">
    <property type="entry name" value="lectin_L-type"/>
    <property type="match status" value="1"/>
</dbReference>
<dbReference type="PROSITE" id="PS50093">
    <property type="entry name" value="PKD"/>
    <property type="match status" value="3"/>
</dbReference>
<dbReference type="PANTHER" id="PTHR32401:SF48">
    <property type="entry name" value="LEGUME LECTIN DOMAIN-CONTAINING PROTEIN"/>
    <property type="match status" value="1"/>
</dbReference>
<reference evidence="3" key="1">
    <citation type="submission" date="2016-10" db="EMBL/GenBank/DDBJ databases">
        <authorList>
            <person name="Varghese N."/>
            <person name="Submissions S."/>
        </authorList>
    </citation>
    <scope>NUCLEOTIDE SEQUENCE [LARGE SCALE GENOMIC DNA]</scope>
    <source>
        <strain evidence="3">DSM 23920</strain>
    </source>
</reference>
<dbReference type="GO" id="GO:0004553">
    <property type="term" value="F:hydrolase activity, hydrolyzing O-glycosyl compounds"/>
    <property type="evidence" value="ECO:0007669"/>
    <property type="project" value="UniProtKB-ARBA"/>
</dbReference>
<dbReference type="InterPro" id="IPR035986">
    <property type="entry name" value="PKD_dom_sf"/>
</dbReference>
<dbReference type="STRING" id="408074.SAMN05660909_02965"/>
<dbReference type="SUPFAM" id="SSF49899">
    <property type="entry name" value="Concanavalin A-like lectins/glucanases"/>
    <property type="match status" value="1"/>
</dbReference>
<evidence type="ECO:0000313" key="3">
    <source>
        <dbReference type="Proteomes" id="UP000199656"/>
    </source>
</evidence>
<keyword evidence="3" id="KW-1185">Reference proteome</keyword>
<dbReference type="InterPro" id="IPR022409">
    <property type="entry name" value="PKD/Chitinase_dom"/>
</dbReference>
<dbReference type="GO" id="GO:0005975">
    <property type="term" value="P:carbohydrate metabolic process"/>
    <property type="evidence" value="ECO:0007669"/>
    <property type="project" value="UniProtKB-ARBA"/>
</dbReference>
<gene>
    <name evidence="2" type="ORF">SAMN05660909_02965</name>
</gene>
<dbReference type="InterPro" id="IPR013783">
    <property type="entry name" value="Ig-like_fold"/>
</dbReference>
<dbReference type="Gene3D" id="2.60.120.200">
    <property type="match status" value="1"/>
</dbReference>
<dbReference type="NCBIfam" id="TIGR04131">
    <property type="entry name" value="Bac_Flav_CTERM"/>
    <property type="match status" value="1"/>
</dbReference>
<dbReference type="Pfam" id="PF18911">
    <property type="entry name" value="PKD_4"/>
    <property type="match status" value="3"/>
</dbReference>
<sequence length="637" mass="68983">MLAFMAVPLYGQGLLPYILNGSATQTSCNCYVLTPDANTTSGTAWNKNKINLNQSFNYVFDVYLGCKDANGADGIGFILQTKGTNLGATGQGLGFKGISPSLGVLIDTYQNNDENDPAYDHIAIQMNGMSDHLSSGNLAGPVTALVNSDNIEDCQWHLFRINWDATAKHMEVSVDNQVRLTLDKDIVNDIFGGDPEVFWGFAGSTGGSSNLQQFCAALRPDFGFNPRQIYCDGIPIQFLDKSSSFGDITRWWWDFGDGTQTTAPQPAPHTYPGAGNYTVKLVIEDNSGCISDTLKAPFTIGSYPEVDFGPTPFCLGTNQAMENKTRIAVGAAQQWLWEWGDGTTSTGSDPAPPYTIPGPRSIQLTVTSDRGCSGSAVRNILFSSTPDVTGAGIDACLGTPNAFRGTNQTSNIHLSAWKWDFGDGGSSLGQTASHIYADTGVYHASLYGISTEGCLSPVVDVPVRVTSVHARAGKDTIIAAGQPLQLQAGWLNDRVTYQWSPATGLNDPFSDHPVAVLQRDQTYRLTLISPEGCTDTDDVTVKVYKGPEFYVPNAFTPNGDGKNDVFRVIAPGVPKLDFFCIWNRWGQEIYRSNDLPGGWDGKIQGQPAPADTYVWMVQGVDYTGRKFSRKGFVTLIR</sequence>
<dbReference type="PANTHER" id="PTHR32401">
    <property type="entry name" value="CONCANAVALIN A-LIKE LECTIN FAMILY PROTEIN"/>
    <property type="match status" value="1"/>
</dbReference>
<feature type="domain" description="PKD" evidence="1">
    <location>
        <begin position="246"/>
        <end position="288"/>
    </location>
</feature>
<dbReference type="Pfam" id="PF18483">
    <property type="entry name" value="Lectin_L-type_dom"/>
    <property type="match status" value="1"/>
</dbReference>
<dbReference type="AlphaFoldDB" id="A0A1H4D5J7"/>
<dbReference type="Proteomes" id="UP000199656">
    <property type="component" value="Unassembled WGS sequence"/>
</dbReference>
<evidence type="ECO:0000313" key="2">
    <source>
        <dbReference type="EMBL" id="SEA67719.1"/>
    </source>
</evidence>